<evidence type="ECO:0000256" key="3">
    <source>
        <dbReference type="ARBA" id="ARBA00022723"/>
    </source>
</evidence>
<organism evidence="10 11">
    <name type="scientific">Nonomuraea composti</name>
    <dbReference type="NCBI Taxonomy" id="2720023"/>
    <lineage>
        <taxon>Bacteria</taxon>
        <taxon>Bacillati</taxon>
        <taxon>Actinomycetota</taxon>
        <taxon>Actinomycetes</taxon>
        <taxon>Streptosporangiales</taxon>
        <taxon>Streptosporangiaceae</taxon>
        <taxon>Nonomuraea</taxon>
    </lineage>
</organism>
<evidence type="ECO:0000259" key="9">
    <source>
        <dbReference type="PROSITE" id="PS51379"/>
    </source>
</evidence>
<evidence type="ECO:0000256" key="8">
    <source>
        <dbReference type="RuleBase" id="RU368020"/>
    </source>
</evidence>
<evidence type="ECO:0000313" key="11">
    <source>
        <dbReference type="Proteomes" id="UP000696294"/>
    </source>
</evidence>
<protein>
    <recommendedName>
        <fullName evidence="8">Ferredoxin</fullName>
    </recommendedName>
</protein>
<comment type="caution">
    <text evidence="10">The sequence shown here is derived from an EMBL/GenBank/DDBJ whole genome shotgun (WGS) entry which is preliminary data.</text>
</comment>
<evidence type="ECO:0000256" key="7">
    <source>
        <dbReference type="ARBA" id="ARBA00023291"/>
    </source>
</evidence>
<dbReference type="Pfam" id="PF13370">
    <property type="entry name" value="Fer4_13"/>
    <property type="match status" value="1"/>
</dbReference>
<keyword evidence="7" id="KW-0003">3Fe-4S</keyword>
<dbReference type="PANTHER" id="PTHR36923">
    <property type="entry name" value="FERREDOXIN"/>
    <property type="match status" value="1"/>
</dbReference>
<gene>
    <name evidence="10" type="ORF">HCN51_48865</name>
</gene>
<proteinExistence type="predicted"/>
<name>A0ABX1BHP0_9ACTN</name>
<dbReference type="PROSITE" id="PS51379">
    <property type="entry name" value="4FE4S_FER_2"/>
    <property type="match status" value="1"/>
</dbReference>
<comment type="cofactor">
    <cofactor evidence="1">
        <name>[3Fe-4S] cluster</name>
        <dbReference type="ChEBI" id="CHEBI:21137"/>
    </cofactor>
</comment>
<reference evidence="10 11" key="1">
    <citation type="submission" date="2020-03" db="EMBL/GenBank/DDBJ databases">
        <title>WGS of actinomycetes isolated from Thailand.</title>
        <authorList>
            <person name="Thawai C."/>
        </authorList>
    </citation>
    <scope>NUCLEOTIDE SEQUENCE [LARGE SCALE GENOMIC DNA]</scope>
    <source>
        <strain evidence="10 11">FMUSA5-5</strain>
    </source>
</reference>
<keyword evidence="4 8" id="KW-0249">Electron transport</keyword>
<evidence type="ECO:0000256" key="5">
    <source>
        <dbReference type="ARBA" id="ARBA00023004"/>
    </source>
</evidence>
<keyword evidence="3 8" id="KW-0479">Metal-binding</keyword>
<dbReference type="EMBL" id="JAATEP010000062">
    <property type="protein sequence ID" value="NJP97255.1"/>
    <property type="molecule type" value="Genomic_DNA"/>
</dbReference>
<keyword evidence="6 8" id="KW-0411">Iron-sulfur</keyword>
<evidence type="ECO:0000256" key="1">
    <source>
        <dbReference type="ARBA" id="ARBA00001927"/>
    </source>
</evidence>
<feature type="domain" description="4Fe-4S ferredoxin-type" evidence="9">
    <location>
        <begin position="1"/>
        <end position="29"/>
    </location>
</feature>
<dbReference type="PANTHER" id="PTHR36923:SF3">
    <property type="entry name" value="FERREDOXIN"/>
    <property type="match status" value="1"/>
</dbReference>
<dbReference type="PRINTS" id="PR00352">
    <property type="entry name" value="3FE4SFRDOXIN"/>
</dbReference>
<dbReference type="InterPro" id="IPR017896">
    <property type="entry name" value="4Fe4S_Fe-S-bd"/>
</dbReference>
<dbReference type="InterPro" id="IPR051269">
    <property type="entry name" value="Fe-S_cluster_ET"/>
</dbReference>
<keyword evidence="2 8" id="KW-0813">Transport</keyword>
<evidence type="ECO:0000256" key="2">
    <source>
        <dbReference type="ARBA" id="ARBA00022448"/>
    </source>
</evidence>
<dbReference type="InterPro" id="IPR001080">
    <property type="entry name" value="3Fe4S_ferredoxin"/>
</dbReference>
<keyword evidence="5 8" id="KW-0408">Iron</keyword>
<dbReference type="RefSeq" id="WP_168019133.1">
    <property type="nucleotide sequence ID" value="NZ_JAATEP010000062.1"/>
</dbReference>
<keyword evidence="11" id="KW-1185">Reference proteome</keyword>
<dbReference type="Gene3D" id="3.30.70.20">
    <property type="match status" value="1"/>
</dbReference>
<evidence type="ECO:0000256" key="6">
    <source>
        <dbReference type="ARBA" id="ARBA00023014"/>
    </source>
</evidence>
<dbReference type="SUPFAM" id="SSF54862">
    <property type="entry name" value="4Fe-4S ferredoxins"/>
    <property type="match status" value="1"/>
</dbReference>
<sequence>MKVTVDEDRCCGAGNCVLLAPEVFDQREDDGIVLLLNAEPAETEHARVREAAAVCPAGAIEISTGTGIGISEDA</sequence>
<evidence type="ECO:0000256" key="4">
    <source>
        <dbReference type="ARBA" id="ARBA00022982"/>
    </source>
</evidence>
<accession>A0ABX1BHP0</accession>
<evidence type="ECO:0000313" key="10">
    <source>
        <dbReference type="EMBL" id="NJP97255.1"/>
    </source>
</evidence>
<dbReference type="Proteomes" id="UP000696294">
    <property type="component" value="Unassembled WGS sequence"/>
</dbReference>
<comment type="function">
    <text evidence="8">Ferredoxins are iron-sulfur proteins that transfer electrons in a wide variety of metabolic reactions.</text>
</comment>